<dbReference type="GO" id="GO:0006006">
    <property type="term" value="P:glucose metabolic process"/>
    <property type="evidence" value="ECO:0007669"/>
    <property type="project" value="TreeGrafter"/>
</dbReference>
<evidence type="ECO:0000259" key="1">
    <source>
        <dbReference type="Pfam" id="PF26217"/>
    </source>
</evidence>
<dbReference type="InterPro" id="IPR026506">
    <property type="entry name" value="GDPGP"/>
</dbReference>
<dbReference type="SUPFAM" id="SSF54197">
    <property type="entry name" value="HIT-like"/>
    <property type="match status" value="1"/>
</dbReference>
<dbReference type="GO" id="GO:0005737">
    <property type="term" value="C:cytoplasm"/>
    <property type="evidence" value="ECO:0007669"/>
    <property type="project" value="UniProtKB-SubCell"/>
</dbReference>
<reference evidence="2" key="1">
    <citation type="submission" date="2018-06" db="EMBL/GenBank/DDBJ databases">
        <authorList>
            <person name="Zhirakovskaya E."/>
        </authorList>
    </citation>
    <scope>NUCLEOTIDE SEQUENCE</scope>
</reference>
<organism evidence="2">
    <name type="scientific">hydrothermal vent metagenome</name>
    <dbReference type="NCBI Taxonomy" id="652676"/>
    <lineage>
        <taxon>unclassified sequences</taxon>
        <taxon>metagenomes</taxon>
        <taxon>ecological metagenomes</taxon>
    </lineage>
</organism>
<dbReference type="PANTHER" id="PTHR20884:SF8">
    <property type="entry name" value="GDP-D-GLUCOSE PHOSPHORYLASE 1"/>
    <property type="match status" value="1"/>
</dbReference>
<proteinExistence type="predicted"/>
<dbReference type="GO" id="GO:0005085">
    <property type="term" value="F:guanyl-nucleotide exchange factor activity"/>
    <property type="evidence" value="ECO:0007669"/>
    <property type="project" value="UniProtKB-KW"/>
</dbReference>
<dbReference type="Pfam" id="PF26217">
    <property type="entry name" value="GDPGP1_N"/>
    <property type="match status" value="1"/>
</dbReference>
<name>A0A3B0WVS0_9ZZZZ</name>
<dbReference type="GO" id="GO:0016787">
    <property type="term" value="F:hydrolase activity"/>
    <property type="evidence" value="ECO:0007669"/>
    <property type="project" value="UniProtKB-KW"/>
</dbReference>
<dbReference type="GO" id="GO:0080048">
    <property type="term" value="F:GDP-D-glucose phosphorylase activity"/>
    <property type="evidence" value="ECO:0007669"/>
    <property type="project" value="InterPro"/>
</dbReference>
<sequence>MMNELFSSLDHFRQQFHQGLFTLLDRPQLATFILCLANASNDEHLFSRMKPALQAQYQWLFQQFKEGLACGRQLDAVEEDLLVFLKLHVLGFDNIQLTQQRQVSEWLCQFNQLRSFRPPRMSKFEHQGEISTPYTGAHFNFNKPFMARECFRSGDYLGRRLDLFYNKYPFADLHALLVPDRAACMAQFLLREMHQYIWQVSEQLAHTIENVGIGYNSYGAYASVNHLHFQMFVQPQGLPISHAVWQHNGGEKIYPLSVVKCSDAEDAWQVIAQLHAEKQPYNLLYMPGAIYIMPRKLQGSVEVPEWSSGFSWYELSGAMLSANRQDYKALKADDINHLIHILSVV</sequence>
<feature type="domain" description="GDPGP1-like N-terminal" evidence="1">
    <location>
        <begin position="108"/>
        <end position="231"/>
    </location>
</feature>
<gene>
    <name evidence="2" type="ORF">MNBD_GAMMA11-2031</name>
</gene>
<accession>A0A3B0WVS0</accession>
<dbReference type="PANTHER" id="PTHR20884">
    <property type="entry name" value="GDP-D-GLUCOSE PHOSPHORYLASE 1"/>
    <property type="match status" value="1"/>
</dbReference>
<dbReference type="InterPro" id="IPR058866">
    <property type="entry name" value="GDPGP1_N"/>
</dbReference>
<dbReference type="GO" id="GO:0000166">
    <property type="term" value="F:nucleotide binding"/>
    <property type="evidence" value="ECO:0007669"/>
    <property type="project" value="UniProtKB-KW"/>
</dbReference>
<dbReference type="InterPro" id="IPR036265">
    <property type="entry name" value="HIT-like_sf"/>
</dbReference>
<dbReference type="AlphaFoldDB" id="A0A3B0WVS0"/>
<protein>
    <recommendedName>
        <fullName evidence="1">GDPGP1-like N-terminal domain-containing protein</fullName>
    </recommendedName>
</protein>
<dbReference type="EMBL" id="UOFG01000088">
    <property type="protein sequence ID" value="VAW59561.1"/>
    <property type="molecule type" value="Genomic_DNA"/>
</dbReference>
<evidence type="ECO:0000313" key="2">
    <source>
        <dbReference type="EMBL" id="VAW59561.1"/>
    </source>
</evidence>